<sequence length="111" mass="11754">MKERRPSLMARQGNMRGDEGEDEAGRRGVVAGAGRQGRSPLYPRTDQPPLATLPSATLAELETGVLRRAGVRSEGGDSAFVVHMSETDRNGAATEDCRQDMIGEGQDGGGI</sequence>
<organism evidence="2 3">
    <name type="scientific">Knipowitschia caucasica</name>
    <name type="common">Caucasian dwarf goby</name>
    <name type="synonym">Pomatoschistus caucasicus</name>
    <dbReference type="NCBI Taxonomy" id="637954"/>
    <lineage>
        <taxon>Eukaryota</taxon>
        <taxon>Metazoa</taxon>
        <taxon>Chordata</taxon>
        <taxon>Craniata</taxon>
        <taxon>Vertebrata</taxon>
        <taxon>Euteleostomi</taxon>
        <taxon>Actinopterygii</taxon>
        <taxon>Neopterygii</taxon>
        <taxon>Teleostei</taxon>
        <taxon>Neoteleostei</taxon>
        <taxon>Acanthomorphata</taxon>
        <taxon>Gobiaria</taxon>
        <taxon>Gobiiformes</taxon>
        <taxon>Gobioidei</taxon>
        <taxon>Gobiidae</taxon>
        <taxon>Gobiinae</taxon>
        <taxon>Knipowitschia</taxon>
    </lineage>
</organism>
<protein>
    <submittedName>
        <fullName evidence="2">Uncharacterized protein</fullName>
    </submittedName>
</protein>
<keyword evidence="3" id="KW-1185">Reference proteome</keyword>
<proteinExistence type="predicted"/>
<dbReference type="Proteomes" id="UP001497482">
    <property type="component" value="Chromosome 2"/>
</dbReference>
<evidence type="ECO:0000313" key="3">
    <source>
        <dbReference type="Proteomes" id="UP001497482"/>
    </source>
</evidence>
<dbReference type="EMBL" id="OZ035824">
    <property type="protein sequence ID" value="CAL1593195.1"/>
    <property type="molecule type" value="Genomic_DNA"/>
</dbReference>
<name>A0AAV2KT07_KNICA</name>
<feature type="region of interest" description="Disordered" evidence="1">
    <location>
        <begin position="1"/>
        <end position="51"/>
    </location>
</feature>
<feature type="compositionally biased region" description="Low complexity" evidence="1">
    <location>
        <begin position="27"/>
        <end position="38"/>
    </location>
</feature>
<reference evidence="2 3" key="1">
    <citation type="submission" date="2024-04" db="EMBL/GenBank/DDBJ databases">
        <authorList>
            <person name="Waldvogel A.-M."/>
            <person name="Schoenle A."/>
        </authorList>
    </citation>
    <scope>NUCLEOTIDE SEQUENCE [LARGE SCALE GENOMIC DNA]</scope>
</reference>
<gene>
    <name evidence="2" type="ORF">KC01_LOCUS22334</name>
</gene>
<evidence type="ECO:0000313" key="2">
    <source>
        <dbReference type="EMBL" id="CAL1593195.1"/>
    </source>
</evidence>
<evidence type="ECO:0000256" key="1">
    <source>
        <dbReference type="SAM" id="MobiDB-lite"/>
    </source>
</evidence>
<accession>A0AAV2KT07</accession>
<dbReference type="AlphaFoldDB" id="A0AAV2KT07"/>